<dbReference type="InterPro" id="IPR009057">
    <property type="entry name" value="Homeodomain-like_sf"/>
</dbReference>
<evidence type="ECO:0000256" key="1">
    <source>
        <dbReference type="ARBA" id="ARBA00023125"/>
    </source>
</evidence>
<dbReference type="GO" id="GO:0003677">
    <property type="term" value="F:DNA binding"/>
    <property type="evidence" value="ECO:0007669"/>
    <property type="project" value="UniProtKB-UniRule"/>
</dbReference>
<feature type="DNA-binding region" description="H-T-H motif" evidence="2">
    <location>
        <begin position="35"/>
        <end position="54"/>
    </location>
</feature>
<dbReference type="EMBL" id="BDQX01000108">
    <property type="protein sequence ID" value="GBG07749.1"/>
    <property type="molecule type" value="Genomic_DNA"/>
</dbReference>
<dbReference type="Gene3D" id="1.10.357.10">
    <property type="entry name" value="Tetracycline Repressor, domain 2"/>
    <property type="match status" value="1"/>
</dbReference>
<evidence type="ECO:0000313" key="4">
    <source>
        <dbReference type="EMBL" id="GBG07749.1"/>
    </source>
</evidence>
<sequence>MSLANPNDPRAKRTKNYIQNAFADLLTEKDFEAISIQDIMDRAGLNRATFYNHYQDKYELLELTMKEAFTDTLSAWIPSGTVMQGPELLRRLMMAVCEWQIETTKRLNSRRTLSHAMEEEAKQQLYNVIVSCIAHIKDIPVHELRKLERLATMISWSIYGVVLKWSHSQEEPAEDFIEQVLPFLITNLRTLDFMNGE</sequence>
<keyword evidence="1 2" id="KW-0238">DNA-binding</keyword>
<keyword evidence="5" id="KW-1185">Reference proteome</keyword>
<accession>A0A2R5EQ06</accession>
<comment type="caution">
    <text evidence="4">The sequence shown here is derived from an EMBL/GenBank/DDBJ whole genome shotgun (WGS) entry which is preliminary data.</text>
</comment>
<dbReference type="InterPro" id="IPR001647">
    <property type="entry name" value="HTH_TetR"/>
</dbReference>
<dbReference type="InterPro" id="IPR050624">
    <property type="entry name" value="HTH-type_Tx_Regulator"/>
</dbReference>
<dbReference type="PANTHER" id="PTHR43479">
    <property type="entry name" value="ACREF/ENVCD OPERON REPRESSOR-RELATED"/>
    <property type="match status" value="1"/>
</dbReference>
<dbReference type="RefSeq" id="WP_108992768.1">
    <property type="nucleotide sequence ID" value="NZ_BDQX01000108.1"/>
</dbReference>
<name>A0A2R5EQ06_9BACL</name>
<evidence type="ECO:0000259" key="3">
    <source>
        <dbReference type="PROSITE" id="PS50977"/>
    </source>
</evidence>
<evidence type="ECO:0000313" key="5">
    <source>
        <dbReference type="Proteomes" id="UP000245202"/>
    </source>
</evidence>
<organism evidence="4 5">
    <name type="scientific">Paenibacillus agaridevorans</name>
    <dbReference type="NCBI Taxonomy" id="171404"/>
    <lineage>
        <taxon>Bacteria</taxon>
        <taxon>Bacillati</taxon>
        <taxon>Bacillota</taxon>
        <taxon>Bacilli</taxon>
        <taxon>Bacillales</taxon>
        <taxon>Paenibacillaceae</taxon>
        <taxon>Paenibacillus</taxon>
    </lineage>
</organism>
<dbReference type="PRINTS" id="PR00455">
    <property type="entry name" value="HTHTETR"/>
</dbReference>
<dbReference type="AlphaFoldDB" id="A0A2R5EQ06"/>
<dbReference type="Proteomes" id="UP000245202">
    <property type="component" value="Unassembled WGS sequence"/>
</dbReference>
<dbReference type="Pfam" id="PF00440">
    <property type="entry name" value="TetR_N"/>
    <property type="match status" value="1"/>
</dbReference>
<dbReference type="PROSITE" id="PS50977">
    <property type="entry name" value="HTH_TETR_2"/>
    <property type="match status" value="1"/>
</dbReference>
<proteinExistence type="predicted"/>
<protein>
    <submittedName>
        <fullName evidence="4">TetR family transcriptional regulator</fullName>
    </submittedName>
</protein>
<gene>
    <name evidence="4" type="ORF">PAT3040_02310</name>
</gene>
<dbReference type="PANTHER" id="PTHR43479:SF7">
    <property type="entry name" value="TETR-FAMILY TRANSCRIPTIONAL REGULATOR"/>
    <property type="match status" value="1"/>
</dbReference>
<feature type="domain" description="HTH tetR-type" evidence="3">
    <location>
        <begin position="12"/>
        <end position="72"/>
    </location>
</feature>
<dbReference type="SUPFAM" id="SSF46689">
    <property type="entry name" value="Homeodomain-like"/>
    <property type="match status" value="1"/>
</dbReference>
<reference evidence="4 5" key="1">
    <citation type="submission" date="2017-08" db="EMBL/GenBank/DDBJ databases">
        <title>Substantial Increase in Enzyme Production by Combined Drug-Resistance Mutations in Paenibacillus agaridevorans.</title>
        <authorList>
            <person name="Tanaka Y."/>
            <person name="Funane K."/>
            <person name="Hosaka T."/>
            <person name="Shiwa Y."/>
            <person name="Fujita N."/>
            <person name="Miyazaki T."/>
            <person name="Yoshikawa H."/>
            <person name="Murakami K."/>
            <person name="Kasahara K."/>
            <person name="Inaoka T."/>
            <person name="Hiraga Y."/>
            <person name="Ochi K."/>
        </authorList>
    </citation>
    <scope>NUCLEOTIDE SEQUENCE [LARGE SCALE GENOMIC DNA]</scope>
    <source>
        <strain evidence="4 5">T-3040</strain>
    </source>
</reference>
<evidence type="ECO:0000256" key="2">
    <source>
        <dbReference type="PROSITE-ProRule" id="PRU00335"/>
    </source>
</evidence>